<dbReference type="InterPro" id="IPR014756">
    <property type="entry name" value="Ig_E-set"/>
</dbReference>
<dbReference type="UniPathway" id="UPA00164"/>
<keyword evidence="7" id="KW-0624">Polysaccharide degradation</keyword>
<dbReference type="GO" id="GO:0030245">
    <property type="term" value="P:cellulose catabolic process"/>
    <property type="evidence" value="ECO:0007669"/>
    <property type="project" value="UniProtKB-KW"/>
</dbReference>
<dbReference type="SUPFAM" id="SSF51445">
    <property type="entry name" value="(Trans)glycosidases"/>
    <property type="match status" value="1"/>
</dbReference>
<dbReference type="GeneID" id="54464980"/>
<sequence length="444" mass="47894">MKNSLLLRTLALCWRNVVAQACTETFTPVTASAFVAALNPGWSLGHTLDATGTEGDWNNPPVLEATFDDVKAAGFKIAYHFTGSSPDWTVDPTWLQRVSDVVNVVTSRGLHTIVNVHHDSWTWADLLAFEPINEPPGTTAEHAAELNKLNNIFIKAINDAGGFNLKRVVTLVGLGEDSVKSSTWFEPPNSSFTNPWPIQYHYYYSPYDFIFSAWGKTTWGSDSDKATLEADIANIRGNSTEVPLLIGEWAASPVATETIGCWNSAYIYHKASTPVTEQSLPFLLNGNTLESGYSSLKKVAASTDYVVVGSNITFKASLLSSFISSSTASGTVTNFTLTFSAGASLVVTVVQWDVPVLGSTTSKAVSGADLAIPITWKGILKSAAARPLQQARTTYANQWNWDSSHVIITASAVADVTPSGKSTTFSIEAYPRVEGNNANYTLTV</sequence>
<dbReference type="Gene3D" id="3.20.20.80">
    <property type="entry name" value="Glycosidases"/>
    <property type="match status" value="2"/>
</dbReference>
<evidence type="ECO:0000256" key="5">
    <source>
        <dbReference type="ARBA" id="ARBA00023277"/>
    </source>
</evidence>
<evidence type="ECO:0000313" key="12">
    <source>
        <dbReference type="EMBL" id="KAF2817477.1"/>
    </source>
</evidence>
<evidence type="ECO:0000256" key="9">
    <source>
        <dbReference type="SAM" id="SignalP"/>
    </source>
</evidence>
<keyword evidence="13" id="KW-1185">Reference proteome</keyword>
<keyword evidence="2 9" id="KW-0732">Signal</keyword>
<gene>
    <name evidence="12 14" type="ORF">BDZ99DRAFT_505173</name>
</gene>
<dbReference type="Gene3D" id="2.60.40.10">
    <property type="entry name" value="Immunoglobulins"/>
    <property type="match status" value="1"/>
</dbReference>
<organism evidence="12">
    <name type="scientific">Mytilinidion resinicola</name>
    <dbReference type="NCBI Taxonomy" id="574789"/>
    <lineage>
        <taxon>Eukaryota</taxon>
        <taxon>Fungi</taxon>
        <taxon>Dikarya</taxon>
        <taxon>Ascomycota</taxon>
        <taxon>Pezizomycotina</taxon>
        <taxon>Dothideomycetes</taxon>
        <taxon>Pleosporomycetidae</taxon>
        <taxon>Mytilinidiales</taxon>
        <taxon>Mytilinidiaceae</taxon>
        <taxon>Mytilinidion</taxon>
    </lineage>
</organism>
<feature type="domain" description="Carbohydrate binding X2" evidence="11">
    <location>
        <begin position="264"/>
        <end position="349"/>
    </location>
</feature>
<dbReference type="OrthoDB" id="412536at2759"/>
<feature type="domain" description="Glycoside hydrolase family 5" evidence="10">
    <location>
        <begin position="49"/>
        <end position="121"/>
    </location>
</feature>
<evidence type="ECO:0000256" key="7">
    <source>
        <dbReference type="ARBA" id="ARBA00023326"/>
    </source>
</evidence>
<evidence type="ECO:0000256" key="2">
    <source>
        <dbReference type="ARBA" id="ARBA00022729"/>
    </source>
</evidence>
<dbReference type="InterPro" id="IPR001547">
    <property type="entry name" value="Glyco_hydro_5"/>
</dbReference>
<dbReference type="InterPro" id="IPR005102">
    <property type="entry name" value="Carbo-bd_X2"/>
</dbReference>
<dbReference type="GO" id="GO:0004553">
    <property type="term" value="F:hydrolase activity, hydrolyzing O-glycosyl compounds"/>
    <property type="evidence" value="ECO:0007669"/>
    <property type="project" value="InterPro"/>
</dbReference>
<proteinExistence type="inferred from homology"/>
<feature type="signal peptide" evidence="9">
    <location>
        <begin position="1"/>
        <end position="19"/>
    </location>
</feature>
<keyword evidence="4" id="KW-0136">Cellulose degradation</keyword>
<evidence type="ECO:0000259" key="10">
    <source>
        <dbReference type="Pfam" id="PF00150"/>
    </source>
</evidence>
<dbReference type="Proteomes" id="UP000504636">
    <property type="component" value="Unplaced"/>
</dbReference>
<dbReference type="InterPro" id="IPR013783">
    <property type="entry name" value="Ig-like_fold"/>
</dbReference>
<reference evidence="14" key="2">
    <citation type="submission" date="2020-04" db="EMBL/GenBank/DDBJ databases">
        <authorList>
            <consortium name="NCBI Genome Project"/>
        </authorList>
    </citation>
    <scope>NUCLEOTIDE SEQUENCE</scope>
    <source>
        <strain evidence="14">CBS 304.34</strain>
    </source>
</reference>
<reference evidence="12 14" key="1">
    <citation type="journal article" date="2020" name="Stud. Mycol.">
        <title>101 Dothideomycetes genomes: a test case for predicting lifestyles and emergence of pathogens.</title>
        <authorList>
            <person name="Haridas S."/>
            <person name="Albert R."/>
            <person name="Binder M."/>
            <person name="Bloem J."/>
            <person name="Labutti K."/>
            <person name="Salamov A."/>
            <person name="Andreopoulos B."/>
            <person name="Baker S."/>
            <person name="Barry K."/>
            <person name="Bills G."/>
            <person name="Bluhm B."/>
            <person name="Cannon C."/>
            <person name="Castanera R."/>
            <person name="Culley D."/>
            <person name="Daum C."/>
            <person name="Ezra D."/>
            <person name="Gonzalez J."/>
            <person name="Henrissat B."/>
            <person name="Kuo A."/>
            <person name="Liang C."/>
            <person name="Lipzen A."/>
            <person name="Lutzoni F."/>
            <person name="Magnuson J."/>
            <person name="Mondo S."/>
            <person name="Nolan M."/>
            <person name="Ohm R."/>
            <person name="Pangilinan J."/>
            <person name="Park H.-J."/>
            <person name="Ramirez L."/>
            <person name="Alfaro M."/>
            <person name="Sun H."/>
            <person name="Tritt A."/>
            <person name="Yoshinaga Y."/>
            <person name="Zwiers L.-H."/>
            <person name="Turgeon B."/>
            <person name="Goodwin S."/>
            <person name="Spatafora J."/>
            <person name="Crous P."/>
            <person name="Grigoriev I."/>
        </authorList>
    </citation>
    <scope>NUCLEOTIDE SEQUENCE</scope>
    <source>
        <strain evidence="12 14">CBS 304.34</strain>
    </source>
</reference>
<comment type="similarity">
    <text evidence="1 8">Belongs to the glycosyl hydrolase 5 (cellulase A) family.</text>
</comment>
<protein>
    <submittedName>
        <fullName evidence="12 14">Glycoside hydrolase</fullName>
    </submittedName>
</protein>
<evidence type="ECO:0000256" key="1">
    <source>
        <dbReference type="ARBA" id="ARBA00005641"/>
    </source>
</evidence>
<feature type="chain" id="PRO_5044629723" evidence="9">
    <location>
        <begin position="20"/>
        <end position="444"/>
    </location>
</feature>
<evidence type="ECO:0000256" key="3">
    <source>
        <dbReference type="ARBA" id="ARBA00022801"/>
    </source>
</evidence>
<evidence type="ECO:0000256" key="8">
    <source>
        <dbReference type="RuleBase" id="RU361153"/>
    </source>
</evidence>
<keyword evidence="5" id="KW-0119">Carbohydrate metabolism</keyword>
<name>A0A6A6ZB77_9PEZI</name>
<dbReference type="AlphaFoldDB" id="A0A6A6ZB77"/>
<reference evidence="14" key="3">
    <citation type="submission" date="2025-04" db="UniProtKB">
        <authorList>
            <consortium name="RefSeq"/>
        </authorList>
    </citation>
    <scope>IDENTIFICATION</scope>
    <source>
        <strain evidence="14">CBS 304.34</strain>
    </source>
</reference>
<evidence type="ECO:0000256" key="4">
    <source>
        <dbReference type="ARBA" id="ARBA00023001"/>
    </source>
</evidence>
<evidence type="ECO:0000256" key="6">
    <source>
        <dbReference type="ARBA" id="ARBA00023295"/>
    </source>
</evidence>
<evidence type="ECO:0000313" key="13">
    <source>
        <dbReference type="Proteomes" id="UP000504636"/>
    </source>
</evidence>
<dbReference type="SUPFAM" id="SSF81296">
    <property type="entry name" value="E set domains"/>
    <property type="match status" value="1"/>
</dbReference>
<keyword evidence="3 8" id="KW-0378">Hydrolase</keyword>
<dbReference type="EMBL" id="MU003692">
    <property type="protein sequence ID" value="KAF2817477.1"/>
    <property type="molecule type" value="Genomic_DNA"/>
</dbReference>
<evidence type="ECO:0000313" key="14">
    <source>
        <dbReference type="RefSeq" id="XP_033584441.1"/>
    </source>
</evidence>
<dbReference type="GO" id="GO:0005978">
    <property type="term" value="P:glycogen biosynthetic process"/>
    <property type="evidence" value="ECO:0007669"/>
    <property type="project" value="UniProtKB-UniPathway"/>
</dbReference>
<evidence type="ECO:0000259" key="11">
    <source>
        <dbReference type="Pfam" id="PF03442"/>
    </source>
</evidence>
<dbReference type="Pfam" id="PF00150">
    <property type="entry name" value="Cellulase"/>
    <property type="match status" value="2"/>
</dbReference>
<dbReference type="RefSeq" id="XP_033584441.1">
    <property type="nucleotide sequence ID" value="XM_033724087.1"/>
</dbReference>
<accession>A0A6A6ZB77</accession>
<dbReference type="InterPro" id="IPR017853">
    <property type="entry name" value="GH"/>
</dbReference>
<feature type="domain" description="Glycoside hydrolase family 5" evidence="10">
    <location>
        <begin position="125"/>
        <end position="252"/>
    </location>
</feature>
<keyword evidence="6 8" id="KW-0326">Glycosidase</keyword>
<dbReference type="Pfam" id="PF03442">
    <property type="entry name" value="CBM_X2"/>
    <property type="match status" value="1"/>
</dbReference>